<dbReference type="RefSeq" id="WP_027069273.1">
    <property type="nucleotide sequence ID" value="NZ_AUHT01000005.1"/>
</dbReference>
<evidence type="ECO:0000313" key="7">
    <source>
        <dbReference type="EMBL" id="KGO98807.1"/>
    </source>
</evidence>
<keyword evidence="1" id="KW-0810">Translation regulation</keyword>
<evidence type="ECO:0000256" key="1">
    <source>
        <dbReference type="ARBA" id="ARBA00022845"/>
    </source>
</evidence>
<dbReference type="NCBIfam" id="TIGR00741">
    <property type="entry name" value="yfiA"/>
    <property type="match status" value="1"/>
</dbReference>
<dbReference type="eggNOG" id="COG1544">
    <property type="taxonomic scope" value="Bacteria"/>
</dbReference>
<dbReference type="InterPro" id="IPR050574">
    <property type="entry name" value="HPF/YfiA_ribosome-assoc"/>
</dbReference>
<reference evidence="7 8" key="1">
    <citation type="submission" date="2013-08" db="EMBL/GenBank/DDBJ databases">
        <title>Genomic analysis of Lysobacter defluvii.</title>
        <authorList>
            <person name="Wang Q."/>
            <person name="Wang G."/>
        </authorList>
    </citation>
    <scope>NUCLEOTIDE SEQUENCE [LARGE SCALE GENOMIC DNA]</scope>
    <source>
        <strain evidence="7 8">IMMIB APB-9</strain>
    </source>
</reference>
<dbReference type="InterPro" id="IPR036567">
    <property type="entry name" value="RHF-like"/>
</dbReference>
<evidence type="ECO:0000256" key="5">
    <source>
        <dbReference type="ARBA" id="ARBA00041319"/>
    </source>
</evidence>
<dbReference type="AlphaFoldDB" id="A0A0A0M9X3"/>
<organism evidence="7 8">
    <name type="scientific">Lysobacter defluvii IMMIB APB-9 = DSM 18482</name>
    <dbReference type="NCBI Taxonomy" id="1385515"/>
    <lineage>
        <taxon>Bacteria</taxon>
        <taxon>Pseudomonadati</taxon>
        <taxon>Pseudomonadota</taxon>
        <taxon>Gammaproteobacteria</taxon>
        <taxon>Lysobacterales</taxon>
        <taxon>Lysobacteraceae</taxon>
        <taxon>Novilysobacter</taxon>
    </lineage>
</organism>
<comment type="similarity">
    <text evidence="2">Belongs to the HPF/YfiA ribosome-associated protein family. Short HPF subfamily.</text>
</comment>
<dbReference type="Pfam" id="PF02482">
    <property type="entry name" value="Ribosomal_S30AE"/>
    <property type="match status" value="1"/>
</dbReference>
<name>A0A0A0M9X3_9GAMM</name>
<keyword evidence="8" id="KW-1185">Reference proteome</keyword>
<sequence>MRIEVHGHDIEVTAALRDYVETRFRRVQRYLEQSDDIRVQLKLDKPRHCAEATVTRHGRTLHVDAAADDMYAAIDLLTDKLERALVRAKEKEHDQARRTGGLARSGGFG</sequence>
<comment type="caution">
    <text evidence="7">The sequence shown here is derived from an EMBL/GenBank/DDBJ whole genome shotgun (WGS) entry which is preliminary data.</text>
</comment>
<evidence type="ECO:0000256" key="4">
    <source>
        <dbReference type="ARBA" id="ARBA00041148"/>
    </source>
</evidence>
<evidence type="ECO:0000256" key="3">
    <source>
        <dbReference type="ARBA" id="ARBA00038695"/>
    </source>
</evidence>
<dbReference type="STRING" id="1385515.GCA_000423325_00791"/>
<protein>
    <recommendedName>
        <fullName evidence="4">Ribosome hibernation promoting factor</fullName>
    </recommendedName>
    <alternativeName>
        <fullName evidence="5">Hibernation factor HPF</fullName>
    </alternativeName>
</protein>
<dbReference type="EMBL" id="AVBH01000048">
    <property type="protein sequence ID" value="KGO98807.1"/>
    <property type="molecule type" value="Genomic_DNA"/>
</dbReference>
<dbReference type="InterPro" id="IPR003489">
    <property type="entry name" value="RHF/RaiA"/>
</dbReference>
<dbReference type="Gene3D" id="3.30.160.100">
    <property type="entry name" value="Ribosome hibernation promotion factor-like"/>
    <property type="match status" value="1"/>
</dbReference>
<accession>A0A0A0M9X3</accession>
<evidence type="ECO:0000256" key="2">
    <source>
        <dbReference type="ARBA" id="ARBA00038434"/>
    </source>
</evidence>
<dbReference type="GO" id="GO:0043024">
    <property type="term" value="F:ribosomal small subunit binding"/>
    <property type="evidence" value="ECO:0007669"/>
    <property type="project" value="TreeGrafter"/>
</dbReference>
<dbReference type="PANTHER" id="PTHR33231">
    <property type="entry name" value="30S RIBOSOMAL PROTEIN"/>
    <property type="match status" value="1"/>
</dbReference>
<dbReference type="GO" id="GO:0045900">
    <property type="term" value="P:negative regulation of translational elongation"/>
    <property type="evidence" value="ECO:0007669"/>
    <property type="project" value="TreeGrafter"/>
</dbReference>
<comment type="subunit">
    <text evidence="3">Associates exclusively with 100S ribosomes, which are dimers of 70S ribosomes.</text>
</comment>
<evidence type="ECO:0000313" key="8">
    <source>
        <dbReference type="Proteomes" id="UP000030003"/>
    </source>
</evidence>
<feature type="region of interest" description="Disordered" evidence="6">
    <location>
        <begin position="90"/>
        <end position="109"/>
    </location>
</feature>
<dbReference type="OrthoDB" id="9795980at2"/>
<gene>
    <name evidence="7" type="ORF">N791_13710</name>
</gene>
<dbReference type="PANTHER" id="PTHR33231:SF1">
    <property type="entry name" value="30S RIBOSOMAL PROTEIN"/>
    <property type="match status" value="1"/>
</dbReference>
<dbReference type="SUPFAM" id="SSF69754">
    <property type="entry name" value="Ribosome binding protein Y (YfiA homologue)"/>
    <property type="match status" value="1"/>
</dbReference>
<dbReference type="CDD" id="cd00552">
    <property type="entry name" value="RaiA"/>
    <property type="match status" value="1"/>
</dbReference>
<evidence type="ECO:0000256" key="6">
    <source>
        <dbReference type="SAM" id="MobiDB-lite"/>
    </source>
</evidence>
<dbReference type="GO" id="GO:0022627">
    <property type="term" value="C:cytosolic small ribosomal subunit"/>
    <property type="evidence" value="ECO:0007669"/>
    <property type="project" value="TreeGrafter"/>
</dbReference>
<proteinExistence type="inferred from homology"/>
<dbReference type="Proteomes" id="UP000030003">
    <property type="component" value="Unassembled WGS sequence"/>
</dbReference>